<organism evidence="2 3">
    <name type="scientific">Pseudomonas migulae</name>
    <dbReference type="NCBI Taxonomy" id="78543"/>
    <lineage>
        <taxon>Bacteria</taxon>
        <taxon>Pseudomonadati</taxon>
        <taxon>Pseudomonadota</taxon>
        <taxon>Gammaproteobacteria</taxon>
        <taxon>Pseudomonadales</taxon>
        <taxon>Pseudomonadaceae</taxon>
        <taxon>Pseudomonas</taxon>
    </lineage>
</organism>
<protein>
    <submittedName>
        <fullName evidence="2">Uncharacterized protein</fullName>
    </submittedName>
</protein>
<name>A0A1H5KRI0_9PSED</name>
<evidence type="ECO:0000313" key="3">
    <source>
        <dbReference type="Proteomes" id="UP000198985"/>
    </source>
</evidence>
<feature type="transmembrane region" description="Helical" evidence="1">
    <location>
        <begin position="68"/>
        <end position="89"/>
    </location>
</feature>
<evidence type="ECO:0000256" key="1">
    <source>
        <dbReference type="SAM" id="Phobius"/>
    </source>
</evidence>
<reference evidence="2 3" key="1">
    <citation type="submission" date="2016-10" db="EMBL/GenBank/DDBJ databases">
        <authorList>
            <person name="de Groot N.N."/>
        </authorList>
    </citation>
    <scope>NUCLEOTIDE SEQUENCE [LARGE SCALE GENOMIC DNA]</scope>
    <source>
        <strain evidence="2 3">BS3662</strain>
    </source>
</reference>
<dbReference type="EMBL" id="FNTY01000002">
    <property type="protein sequence ID" value="SEE67017.1"/>
    <property type="molecule type" value="Genomic_DNA"/>
</dbReference>
<evidence type="ECO:0000313" key="2">
    <source>
        <dbReference type="EMBL" id="SEE67017.1"/>
    </source>
</evidence>
<proteinExistence type="predicted"/>
<dbReference type="AlphaFoldDB" id="A0A1H5KRI0"/>
<accession>A0A1H5KRI0</accession>
<keyword evidence="1" id="KW-0472">Membrane</keyword>
<dbReference type="Proteomes" id="UP000198985">
    <property type="component" value="Unassembled WGS sequence"/>
</dbReference>
<keyword evidence="1" id="KW-1133">Transmembrane helix</keyword>
<sequence>MLAVSEACHCYSIILKTPKRQWGDGGLFLADCCLSQKLNSIQSADESDDSMPMPNSAHNQGRFKASLALLKSSICLILIKLCIALLARLKINTT</sequence>
<gene>
    <name evidence="2" type="ORF">SAMN04490194_3408</name>
</gene>
<keyword evidence="1" id="KW-0812">Transmembrane</keyword>